<comment type="caution">
    <text evidence="1">The sequence shown here is derived from an EMBL/GenBank/DDBJ whole genome shotgun (WGS) entry which is preliminary data.</text>
</comment>
<keyword evidence="2" id="KW-1185">Reference proteome</keyword>
<sequence length="121" mass="13821">MANQRTLLNIQIVTSGSGLVKAADFQGMSVYFVLSNRCRWRLKQTRFPTPFNYKTTIPDNPINIQGYQLYRRGHHNQDHGSICLHAQDSIQCEVLQDLQSNGHEALWVIMRPTCLPCESST</sequence>
<organism evidence="1 2">
    <name type="scientific">Acropora cervicornis</name>
    <name type="common">Staghorn coral</name>
    <dbReference type="NCBI Taxonomy" id="6130"/>
    <lineage>
        <taxon>Eukaryota</taxon>
        <taxon>Metazoa</taxon>
        <taxon>Cnidaria</taxon>
        <taxon>Anthozoa</taxon>
        <taxon>Hexacorallia</taxon>
        <taxon>Scleractinia</taxon>
        <taxon>Astrocoeniina</taxon>
        <taxon>Acroporidae</taxon>
        <taxon>Acropora</taxon>
    </lineage>
</organism>
<gene>
    <name evidence="1" type="ORF">P5673_029983</name>
</gene>
<evidence type="ECO:0000313" key="1">
    <source>
        <dbReference type="EMBL" id="KAK2549592.1"/>
    </source>
</evidence>
<protein>
    <submittedName>
        <fullName evidence="1">Uncharacterized protein</fullName>
    </submittedName>
</protein>
<reference evidence="1" key="2">
    <citation type="journal article" date="2023" name="Science">
        <title>Genomic signatures of disease resistance in endangered staghorn corals.</title>
        <authorList>
            <person name="Vollmer S.V."/>
            <person name="Selwyn J.D."/>
            <person name="Despard B.A."/>
            <person name="Roesel C.L."/>
        </authorList>
    </citation>
    <scope>NUCLEOTIDE SEQUENCE</scope>
    <source>
        <strain evidence="1">K2</strain>
    </source>
</reference>
<dbReference type="AlphaFoldDB" id="A0AAD9PUW3"/>
<accession>A0AAD9PUW3</accession>
<reference evidence="1" key="1">
    <citation type="journal article" date="2023" name="G3 (Bethesda)">
        <title>Whole genome assembly and annotation of the endangered Caribbean coral Acropora cervicornis.</title>
        <authorList>
            <person name="Selwyn J.D."/>
            <person name="Vollmer S.V."/>
        </authorList>
    </citation>
    <scope>NUCLEOTIDE SEQUENCE</scope>
    <source>
        <strain evidence="1">K2</strain>
    </source>
</reference>
<proteinExistence type="predicted"/>
<dbReference type="Proteomes" id="UP001249851">
    <property type="component" value="Unassembled WGS sequence"/>
</dbReference>
<name>A0AAD9PUW3_ACRCE</name>
<evidence type="ECO:0000313" key="2">
    <source>
        <dbReference type="Proteomes" id="UP001249851"/>
    </source>
</evidence>
<dbReference type="EMBL" id="JARQWQ010000124">
    <property type="protein sequence ID" value="KAK2549592.1"/>
    <property type="molecule type" value="Genomic_DNA"/>
</dbReference>